<feature type="signal peptide" evidence="2">
    <location>
        <begin position="1"/>
        <end position="21"/>
    </location>
</feature>
<evidence type="ECO:0000313" key="3">
    <source>
        <dbReference type="EMBL" id="KAF8663294.1"/>
    </source>
</evidence>
<feature type="chain" id="PRO_5033047896" evidence="2">
    <location>
        <begin position="22"/>
        <end position="105"/>
    </location>
</feature>
<gene>
    <name evidence="3" type="ORF">HU200_055906</name>
</gene>
<name>A0A835AN07_9POAL</name>
<dbReference type="OrthoDB" id="714244at2759"/>
<feature type="region of interest" description="Disordered" evidence="1">
    <location>
        <begin position="44"/>
        <end position="105"/>
    </location>
</feature>
<protein>
    <submittedName>
        <fullName evidence="3">Uncharacterized protein</fullName>
    </submittedName>
</protein>
<proteinExistence type="predicted"/>
<evidence type="ECO:0000256" key="1">
    <source>
        <dbReference type="SAM" id="MobiDB-lite"/>
    </source>
</evidence>
<comment type="caution">
    <text evidence="3">The sequence shown here is derived from an EMBL/GenBank/DDBJ whole genome shotgun (WGS) entry which is preliminary data.</text>
</comment>
<reference evidence="3" key="1">
    <citation type="submission" date="2020-07" db="EMBL/GenBank/DDBJ databases">
        <title>Genome sequence and genetic diversity analysis of an under-domesticated orphan crop, white fonio (Digitaria exilis).</title>
        <authorList>
            <person name="Bennetzen J.L."/>
            <person name="Chen S."/>
            <person name="Ma X."/>
            <person name="Wang X."/>
            <person name="Yssel A.E.J."/>
            <person name="Chaluvadi S.R."/>
            <person name="Johnson M."/>
            <person name="Gangashetty P."/>
            <person name="Hamidou F."/>
            <person name="Sanogo M.D."/>
            <person name="Zwaenepoel A."/>
            <person name="Wallace J."/>
            <person name="Van De Peer Y."/>
            <person name="Van Deynze A."/>
        </authorList>
    </citation>
    <scope>NUCLEOTIDE SEQUENCE</scope>
    <source>
        <tissue evidence="3">Leaves</tissue>
    </source>
</reference>
<evidence type="ECO:0000313" key="4">
    <source>
        <dbReference type="Proteomes" id="UP000636709"/>
    </source>
</evidence>
<dbReference type="Proteomes" id="UP000636709">
    <property type="component" value="Unassembled WGS sequence"/>
</dbReference>
<keyword evidence="4" id="KW-1185">Reference proteome</keyword>
<keyword evidence="2" id="KW-0732">Signal</keyword>
<dbReference type="AlphaFoldDB" id="A0A835AN07"/>
<dbReference type="EMBL" id="JACEFO010002379">
    <property type="protein sequence ID" value="KAF8663294.1"/>
    <property type="molecule type" value="Genomic_DNA"/>
</dbReference>
<accession>A0A835AN07</accession>
<organism evidence="3 4">
    <name type="scientific">Digitaria exilis</name>
    <dbReference type="NCBI Taxonomy" id="1010633"/>
    <lineage>
        <taxon>Eukaryota</taxon>
        <taxon>Viridiplantae</taxon>
        <taxon>Streptophyta</taxon>
        <taxon>Embryophyta</taxon>
        <taxon>Tracheophyta</taxon>
        <taxon>Spermatophyta</taxon>
        <taxon>Magnoliopsida</taxon>
        <taxon>Liliopsida</taxon>
        <taxon>Poales</taxon>
        <taxon>Poaceae</taxon>
        <taxon>PACMAD clade</taxon>
        <taxon>Panicoideae</taxon>
        <taxon>Panicodae</taxon>
        <taxon>Paniceae</taxon>
        <taxon>Anthephorinae</taxon>
        <taxon>Digitaria</taxon>
    </lineage>
</organism>
<feature type="compositionally biased region" description="Pro residues" evidence="1">
    <location>
        <begin position="60"/>
        <end position="79"/>
    </location>
</feature>
<evidence type="ECO:0000256" key="2">
    <source>
        <dbReference type="SAM" id="SignalP"/>
    </source>
</evidence>
<sequence>MSLGFFLFLLALASTASPAMGAPWSGGDHRRSAVLIMAPAGGSDALPPAALPTGDDVVLAPPPAPADPLSPSHGAPPPTDGVATPTKPRRLVPLPPSGPSIRGHV</sequence>